<evidence type="ECO:0008006" key="2">
    <source>
        <dbReference type="Google" id="ProtNLM"/>
    </source>
</evidence>
<dbReference type="InterPro" id="IPR032675">
    <property type="entry name" value="LRR_dom_sf"/>
</dbReference>
<organism evidence="1">
    <name type="scientific">Fusarium oxysporum (strain Fo5176)</name>
    <name type="common">Fusarium vascular wilt</name>
    <dbReference type="NCBI Taxonomy" id="660025"/>
    <lineage>
        <taxon>Eukaryota</taxon>
        <taxon>Fungi</taxon>
        <taxon>Dikarya</taxon>
        <taxon>Ascomycota</taxon>
        <taxon>Pezizomycotina</taxon>
        <taxon>Sordariomycetes</taxon>
        <taxon>Hypocreomycetidae</taxon>
        <taxon>Hypocreales</taxon>
        <taxon>Nectriaceae</taxon>
        <taxon>Fusarium</taxon>
        <taxon>Fusarium oxysporum species complex</taxon>
    </lineage>
</organism>
<reference evidence="1" key="1">
    <citation type="journal article" date="2012" name="Mol. Plant Microbe Interact.">
        <title>A highly conserved effector in Fusarium oxysporum is required for full virulence on Arabidopsis.</title>
        <authorList>
            <person name="Thatcher L.F."/>
            <person name="Gardiner D.M."/>
            <person name="Kazan K."/>
            <person name="Manners J."/>
        </authorList>
    </citation>
    <scope>NUCLEOTIDE SEQUENCE [LARGE SCALE GENOMIC DNA]</scope>
    <source>
        <strain evidence="1">Fo5176</strain>
    </source>
</reference>
<dbReference type="OrthoDB" id="5026893at2759"/>
<dbReference type="Gene3D" id="3.80.10.10">
    <property type="entry name" value="Ribonuclease Inhibitor"/>
    <property type="match status" value="1"/>
</dbReference>
<comment type="caution">
    <text evidence="1">The sequence shown here is derived from an EMBL/GenBank/DDBJ whole genome shotgun (WGS) entry which is preliminary data.</text>
</comment>
<protein>
    <recommendedName>
        <fullName evidence="2">F-box domain-containing protein</fullName>
    </recommendedName>
</protein>
<sequence>MDSLPVEIYWTLASYLCISDLSSLVKCNRRNYERAQPFLYQTVQLNFASGIADSRTMLLLQTLSTNRYLGGLIRSIHILHGGRTYDWTLGHSQLLRSVLSAIMLTPERVTRFLCECPGITCTEPFPNLKTLVHKNIRSKAELEWVQWHMTHCSQLRSVDLSLPAWNIIPDTTIFRNTLWTHLKDLALQGFCVSQLAPAATWDLQRLDLSLCSGAETLIKRLLAMDKLSSLRSLHFAGHLSRQTFLSLLSQLSKMYQLEELSLRLGGLSHLAGKTDSGVFVHGTGVMADPNDDDKPIRDLRSLVLDKITSRSKTLKSLVLDIREVIDQPQSSMRFDLHGVQRLIGSCPIIEFIGMPVNLRASGGHRYRRMNYAKNIHLSARELKAFHLRGDYRPFTRTLNDAKHVSRPFRISFDIKGEQRFLRTWISH</sequence>
<dbReference type="AlphaFoldDB" id="F9FAA2"/>
<evidence type="ECO:0000313" key="1">
    <source>
        <dbReference type="EMBL" id="EGU86155.1"/>
    </source>
</evidence>
<name>F9FAA2_FUSOF</name>
<dbReference type="EMBL" id="AFQF01001149">
    <property type="protein sequence ID" value="EGU86155.1"/>
    <property type="molecule type" value="Genomic_DNA"/>
</dbReference>
<accession>F9FAA2</accession>
<proteinExistence type="predicted"/>
<gene>
    <name evidence="1" type="ORF">FOXB_03328</name>
</gene>
<dbReference type="SUPFAM" id="SSF52047">
    <property type="entry name" value="RNI-like"/>
    <property type="match status" value="1"/>
</dbReference>